<dbReference type="Proteomes" id="UP000660380">
    <property type="component" value="Unassembled WGS sequence"/>
</dbReference>
<evidence type="ECO:0000256" key="7">
    <source>
        <dbReference type="SAM" id="Coils"/>
    </source>
</evidence>
<dbReference type="InterPro" id="IPR006685">
    <property type="entry name" value="MscS_channel_2nd"/>
</dbReference>
<dbReference type="SUPFAM" id="SSF82689">
    <property type="entry name" value="Mechanosensitive channel protein MscS (YggB), C-terminal domain"/>
    <property type="match status" value="1"/>
</dbReference>
<dbReference type="Gene3D" id="1.10.287.1260">
    <property type="match status" value="1"/>
</dbReference>
<dbReference type="InterPro" id="IPR023408">
    <property type="entry name" value="MscS_beta-dom_sf"/>
</dbReference>
<reference evidence="12 13" key="1">
    <citation type="journal article" date="2020" name="ISME J.">
        <title>Comparative genomics reveals insights into cyanobacterial evolution and habitat adaptation.</title>
        <authorList>
            <person name="Chen M.Y."/>
            <person name="Teng W.K."/>
            <person name="Zhao L."/>
            <person name="Hu C.X."/>
            <person name="Zhou Y.K."/>
            <person name="Han B.P."/>
            <person name="Song L.R."/>
            <person name="Shu W.S."/>
        </authorList>
    </citation>
    <scope>NUCLEOTIDE SEQUENCE [LARGE SCALE GENOMIC DNA]</scope>
    <source>
        <strain evidence="12 13">FACHB-248</strain>
    </source>
</reference>
<dbReference type="PANTHER" id="PTHR30221">
    <property type="entry name" value="SMALL-CONDUCTANCE MECHANOSENSITIVE CHANNEL"/>
    <property type="match status" value="1"/>
</dbReference>
<comment type="subcellular location">
    <subcellularLocation>
        <location evidence="1">Cell membrane</location>
        <topology evidence="1">Multi-pass membrane protein</topology>
    </subcellularLocation>
</comment>
<dbReference type="Pfam" id="PF21082">
    <property type="entry name" value="MS_channel_3rd"/>
    <property type="match status" value="1"/>
</dbReference>
<proteinExistence type="inferred from homology"/>
<evidence type="ECO:0000256" key="1">
    <source>
        <dbReference type="ARBA" id="ARBA00004651"/>
    </source>
</evidence>
<keyword evidence="3" id="KW-1003">Cell membrane</keyword>
<keyword evidence="13" id="KW-1185">Reference proteome</keyword>
<evidence type="ECO:0000256" key="9">
    <source>
        <dbReference type="SAM" id="Phobius"/>
    </source>
</evidence>
<keyword evidence="5 9" id="KW-1133">Transmembrane helix</keyword>
<dbReference type="InterPro" id="IPR049278">
    <property type="entry name" value="MS_channel_C"/>
</dbReference>
<evidence type="ECO:0000256" key="3">
    <source>
        <dbReference type="ARBA" id="ARBA00022475"/>
    </source>
</evidence>
<name>A0ABR8GV23_9CYAN</name>
<comment type="caution">
    <text evidence="12">The sequence shown here is derived from an EMBL/GenBank/DDBJ whole genome shotgun (WGS) entry which is preliminary data.</text>
</comment>
<evidence type="ECO:0000313" key="12">
    <source>
        <dbReference type="EMBL" id="MBD2606935.1"/>
    </source>
</evidence>
<dbReference type="SUPFAM" id="SSF50182">
    <property type="entry name" value="Sm-like ribonucleoproteins"/>
    <property type="match status" value="1"/>
</dbReference>
<evidence type="ECO:0000256" key="5">
    <source>
        <dbReference type="ARBA" id="ARBA00022989"/>
    </source>
</evidence>
<feature type="transmembrane region" description="Helical" evidence="9">
    <location>
        <begin position="466"/>
        <end position="487"/>
    </location>
</feature>
<dbReference type="EMBL" id="JACJTA010000051">
    <property type="protein sequence ID" value="MBD2606935.1"/>
    <property type="molecule type" value="Genomic_DNA"/>
</dbReference>
<feature type="domain" description="Mechanosensitive ion channel MscS" evidence="10">
    <location>
        <begin position="513"/>
        <end position="577"/>
    </location>
</feature>
<protein>
    <submittedName>
        <fullName evidence="12">Mechanosensitive ion channel</fullName>
    </submittedName>
</protein>
<feature type="coiled-coil region" evidence="7">
    <location>
        <begin position="317"/>
        <end position="344"/>
    </location>
</feature>
<feature type="region of interest" description="Disordered" evidence="8">
    <location>
        <begin position="675"/>
        <end position="720"/>
    </location>
</feature>
<feature type="region of interest" description="Disordered" evidence="8">
    <location>
        <begin position="28"/>
        <end position="63"/>
    </location>
</feature>
<feature type="compositionally biased region" description="Basic and acidic residues" evidence="8">
    <location>
        <begin position="148"/>
        <end position="187"/>
    </location>
</feature>
<evidence type="ECO:0000313" key="13">
    <source>
        <dbReference type="Proteomes" id="UP000660380"/>
    </source>
</evidence>
<dbReference type="PANTHER" id="PTHR30221:SF1">
    <property type="entry name" value="SMALL-CONDUCTANCE MECHANOSENSITIVE CHANNEL"/>
    <property type="match status" value="1"/>
</dbReference>
<evidence type="ECO:0000256" key="6">
    <source>
        <dbReference type="ARBA" id="ARBA00023136"/>
    </source>
</evidence>
<evidence type="ECO:0000256" key="2">
    <source>
        <dbReference type="ARBA" id="ARBA00008017"/>
    </source>
</evidence>
<feature type="region of interest" description="Disordered" evidence="8">
    <location>
        <begin position="133"/>
        <end position="187"/>
    </location>
</feature>
<evidence type="ECO:0000259" key="10">
    <source>
        <dbReference type="Pfam" id="PF00924"/>
    </source>
</evidence>
<evidence type="ECO:0000256" key="8">
    <source>
        <dbReference type="SAM" id="MobiDB-lite"/>
    </source>
</evidence>
<dbReference type="InterPro" id="IPR010920">
    <property type="entry name" value="LSM_dom_sf"/>
</dbReference>
<dbReference type="InterPro" id="IPR045275">
    <property type="entry name" value="MscS_archaea/bacteria_type"/>
</dbReference>
<accession>A0ABR8GV23</accession>
<keyword evidence="4 9" id="KW-0812">Transmembrane</keyword>
<feature type="compositionally biased region" description="Basic and acidic residues" evidence="8">
    <location>
        <begin position="34"/>
        <end position="45"/>
    </location>
</feature>
<evidence type="ECO:0000259" key="11">
    <source>
        <dbReference type="Pfam" id="PF21082"/>
    </source>
</evidence>
<gene>
    <name evidence="12" type="ORF">H6G81_20960</name>
</gene>
<dbReference type="Gene3D" id="2.30.30.60">
    <property type="match status" value="1"/>
</dbReference>
<feature type="compositionally biased region" description="Basic and acidic residues" evidence="8">
    <location>
        <begin position="245"/>
        <end position="256"/>
    </location>
</feature>
<feature type="domain" description="Mechanosensitive ion channel MscS C-terminal" evidence="11">
    <location>
        <begin position="589"/>
        <end position="665"/>
    </location>
</feature>
<feature type="region of interest" description="Disordered" evidence="8">
    <location>
        <begin position="245"/>
        <end position="265"/>
    </location>
</feature>
<feature type="transmembrane region" description="Helical" evidence="9">
    <location>
        <begin position="431"/>
        <end position="454"/>
    </location>
</feature>
<keyword evidence="7" id="KW-0175">Coiled coil</keyword>
<sequence>MWRYKIRSIFLTGFVCFFVVWTTPVRSQEQDQAQDAKTEKVEEAKPAQPEKPPDPKAATTAEDLNIPVDELKILVKPLTLEELQNESAAWMLSLHTKAKEISEAEVTIKRENQAISKQQEGVDALQKAKQALEEANQAKKGAAPNSQQDKEVTKKTEQAKEELKKAQEAVEEAKTTNAELKEDKTSRKALEKAAKTGDLEIGKKTLDQIKADRDKTVAGSLAYQEATKTIEKLEAAIKAFEKAQEAEKGAKPDSPEYKQATEQVKKADDALKQLLKSIPGADVTEQSSEDLDKATAAVKNTEIKNNGEEKVAGLPGVVNNQQNLQQKQQQLEKTTENLQKSTDAQSETKNKLVLTVTELQLQLTGIVGRFNVVLDELEKKGGDAKPYRQYIQAVTSIDIDTKDTEGMGVRLLSWAKAEEGGLRWAGNTGKFVGIVIASIIVSQILGAIINRLISVFSGSSRIMRKFIVMLVKRGGVVVGFLLALTALEVSLGPVLALVGGLSFILAFALQSNLGNLASGLMIMVYKPFDVNDEIKFGELWGWVESITLANTQIKGLDGQIFTIPNNTIWGDTIENLSYGQNRKFTHWFRIGFDEDLTKVEQLLVEIIKSHPNVLADPAPQTEVWSIEDYYISVKANGWVKKDDFWTVNSDIIRMIRERFYKEGIQLAAIPKSMEISQEDDDNSNGKIPHFVSETSVPKSMEISQEEDDDNSNGKIPHFVSETSVHRRVGSVSETPEDLVQHFISS</sequence>
<comment type="similarity">
    <text evidence="2">Belongs to the MscS (TC 1.A.23) family.</text>
</comment>
<dbReference type="Pfam" id="PF00924">
    <property type="entry name" value="MS_channel_2nd"/>
    <property type="match status" value="1"/>
</dbReference>
<dbReference type="Gene3D" id="3.30.70.100">
    <property type="match status" value="1"/>
</dbReference>
<keyword evidence="6 9" id="KW-0472">Membrane</keyword>
<dbReference type="InterPro" id="IPR011066">
    <property type="entry name" value="MscS_channel_C_sf"/>
</dbReference>
<evidence type="ECO:0000256" key="4">
    <source>
        <dbReference type="ARBA" id="ARBA00022692"/>
    </source>
</evidence>
<organism evidence="12 13">
    <name type="scientific">Scytonema hofmannii FACHB-248</name>
    <dbReference type="NCBI Taxonomy" id="1842502"/>
    <lineage>
        <taxon>Bacteria</taxon>
        <taxon>Bacillati</taxon>
        <taxon>Cyanobacteriota</taxon>
        <taxon>Cyanophyceae</taxon>
        <taxon>Nostocales</taxon>
        <taxon>Scytonemataceae</taxon>
        <taxon>Scytonema</taxon>
    </lineage>
</organism>